<sequence>MAAARLRRTFQYPSESDDEDAVEQGMDEQDQENLISTLSSRDTSTTRLYTLLLSSLPLAPAVFQIPLLLRISTAIPSLLAIASFLASAYALYFLPLPPVKVGIIHLSDLNDSGAKGKGKGKVGGYGFNMPTVPESPRQERQPVPWISDDVADQLAKYIVPVNAGIAVLLALLELVRGRSWSEGVMVGGGYLPGVVLSVVLWARRELRVMDMSELEKLKIGSSAKDT</sequence>
<dbReference type="EMBL" id="MU006216">
    <property type="protein sequence ID" value="KAF2833837.1"/>
    <property type="molecule type" value="Genomic_DNA"/>
</dbReference>
<reference evidence="3" key="1">
    <citation type="journal article" date="2020" name="Stud. Mycol.">
        <title>101 Dothideomycetes genomes: a test case for predicting lifestyles and emergence of pathogens.</title>
        <authorList>
            <person name="Haridas S."/>
            <person name="Albert R."/>
            <person name="Binder M."/>
            <person name="Bloem J."/>
            <person name="Labutti K."/>
            <person name="Salamov A."/>
            <person name="Andreopoulos B."/>
            <person name="Baker S."/>
            <person name="Barry K."/>
            <person name="Bills G."/>
            <person name="Bluhm B."/>
            <person name="Cannon C."/>
            <person name="Castanera R."/>
            <person name="Culley D."/>
            <person name="Daum C."/>
            <person name="Ezra D."/>
            <person name="Gonzalez J."/>
            <person name="Henrissat B."/>
            <person name="Kuo A."/>
            <person name="Liang C."/>
            <person name="Lipzen A."/>
            <person name="Lutzoni F."/>
            <person name="Magnuson J."/>
            <person name="Mondo S."/>
            <person name="Nolan M."/>
            <person name="Ohm R."/>
            <person name="Pangilinan J."/>
            <person name="Park H.-J."/>
            <person name="Ramirez L."/>
            <person name="Alfaro M."/>
            <person name="Sun H."/>
            <person name="Tritt A."/>
            <person name="Yoshinaga Y."/>
            <person name="Zwiers L.-H."/>
            <person name="Turgeon B."/>
            <person name="Goodwin S."/>
            <person name="Spatafora J."/>
            <person name="Crous P."/>
            <person name="Grigoriev I."/>
        </authorList>
    </citation>
    <scope>NUCLEOTIDE SEQUENCE</scope>
    <source>
        <strain evidence="3">CBS 113818</strain>
    </source>
</reference>
<evidence type="ECO:0000313" key="3">
    <source>
        <dbReference type="EMBL" id="KAF2833837.1"/>
    </source>
</evidence>
<feature type="region of interest" description="Disordered" evidence="1">
    <location>
        <begin position="1"/>
        <end position="26"/>
    </location>
</feature>
<keyword evidence="2" id="KW-0472">Membrane</keyword>
<protein>
    <submittedName>
        <fullName evidence="3">Uncharacterized protein</fullName>
    </submittedName>
</protein>
<evidence type="ECO:0000256" key="2">
    <source>
        <dbReference type="SAM" id="Phobius"/>
    </source>
</evidence>
<organism evidence="3 4">
    <name type="scientific">Ophiobolus disseminans</name>
    <dbReference type="NCBI Taxonomy" id="1469910"/>
    <lineage>
        <taxon>Eukaryota</taxon>
        <taxon>Fungi</taxon>
        <taxon>Dikarya</taxon>
        <taxon>Ascomycota</taxon>
        <taxon>Pezizomycotina</taxon>
        <taxon>Dothideomycetes</taxon>
        <taxon>Pleosporomycetidae</taxon>
        <taxon>Pleosporales</taxon>
        <taxon>Pleosporineae</taxon>
        <taxon>Phaeosphaeriaceae</taxon>
        <taxon>Ophiobolus</taxon>
    </lineage>
</organism>
<feature type="transmembrane region" description="Helical" evidence="2">
    <location>
        <begin position="154"/>
        <end position="172"/>
    </location>
</feature>
<evidence type="ECO:0000256" key="1">
    <source>
        <dbReference type="SAM" id="MobiDB-lite"/>
    </source>
</evidence>
<gene>
    <name evidence="3" type="ORF">CC86DRAFT_365628</name>
</gene>
<keyword evidence="4" id="KW-1185">Reference proteome</keyword>
<keyword evidence="2" id="KW-0812">Transmembrane</keyword>
<evidence type="ECO:0000313" key="4">
    <source>
        <dbReference type="Proteomes" id="UP000799424"/>
    </source>
</evidence>
<keyword evidence="2" id="KW-1133">Transmembrane helix</keyword>
<proteinExistence type="predicted"/>
<accession>A0A6A7AMH2</accession>
<feature type="transmembrane region" description="Helical" evidence="2">
    <location>
        <begin position="75"/>
        <end position="94"/>
    </location>
</feature>
<feature type="transmembrane region" description="Helical" evidence="2">
    <location>
        <begin position="184"/>
        <end position="202"/>
    </location>
</feature>
<dbReference type="AlphaFoldDB" id="A0A6A7AMH2"/>
<feature type="transmembrane region" description="Helical" evidence="2">
    <location>
        <begin position="48"/>
        <end position="69"/>
    </location>
</feature>
<feature type="compositionally biased region" description="Acidic residues" evidence="1">
    <location>
        <begin position="15"/>
        <end position="26"/>
    </location>
</feature>
<name>A0A6A7AMH2_9PLEO</name>
<dbReference type="OrthoDB" id="3358048at2759"/>
<dbReference type="Proteomes" id="UP000799424">
    <property type="component" value="Unassembled WGS sequence"/>
</dbReference>